<reference evidence="1 2" key="1">
    <citation type="submission" date="2024-07" db="EMBL/GenBank/DDBJ databases">
        <title>Section-level genome sequencing and comparative genomics of Aspergillus sections Usti and Cavernicolus.</title>
        <authorList>
            <consortium name="Lawrence Berkeley National Laboratory"/>
            <person name="Nybo J.L."/>
            <person name="Vesth T.C."/>
            <person name="Theobald S."/>
            <person name="Frisvad J.C."/>
            <person name="Larsen T.O."/>
            <person name="Kjaerboelling I."/>
            <person name="Rothschild-Mancinelli K."/>
            <person name="Lyhne E.K."/>
            <person name="Kogle M.E."/>
            <person name="Barry K."/>
            <person name="Clum A."/>
            <person name="Na H."/>
            <person name="Ledsgaard L."/>
            <person name="Lin J."/>
            <person name="Lipzen A."/>
            <person name="Kuo A."/>
            <person name="Riley R."/>
            <person name="Mondo S."/>
            <person name="Labutti K."/>
            <person name="Haridas S."/>
            <person name="Pangalinan J."/>
            <person name="Salamov A.A."/>
            <person name="Simmons B.A."/>
            <person name="Magnuson J.K."/>
            <person name="Chen J."/>
            <person name="Drula E."/>
            <person name="Henrissat B."/>
            <person name="Wiebenga A."/>
            <person name="Lubbers R.J."/>
            <person name="Gomes A.C."/>
            <person name="Macurrencykelacurrency M.R."/>
            <person name="Stajich J."/>
            <person name="Grigoriev I.V."/>
            <person name="Mortensen U.H."/>
            <person name="De Vries R.P."/>
            <person name="Baker S.E."/>
            <person name="Andersen M.R."/>
        </authorList>
    </citation>
    <scope>NUCLEOTIDE SEQUENCE [LARGE SCALE GENOMIC DNA]</scope>
    <source>
        <strain evidence="1 2">CBS 449.75</strain>
    </source>
</reference>
<dbReference type="EMBL" id="JBFXLQ010000026">
    <property type="protein sequence ID" value="KAL2866265.1"/>
    <property type="molecule type" value="Genomic_DNA"/>
</dbReference>
<evidence type="ECO:0000313" key="2">
    <source>
        <dbReference type="Proteomes" id="UP001610432"/>
    </source>
</evidence>
<dbReference type="RefSeq" id="XP_070885244.1">
    <property type="nucleotide sequence ID" value="XM_071024687.1"/>
</dbReference>
<accession>A0ABR4LP06</accession>
<dbReference type="GeneID" id="98139759"/>
<name>A0ABR4LP06_9EURO</name>
<evidence type="ECO:0000313" key="1">
    <source>
        <dbReference type="EMBL" id="KAL2866265.1"/>
    </source>
</evidence>
<keyword evidence="2" id="KW-1185">Reference proteome</keyword>
<comment type="caution">
    <text evidence="1">The sequence shown here is derived from an EMBL/GenBank/DDBJ whole genome shotgun (WGS) entry which is preliminary data.</text>
</comment>
<sequence length="361" mass="40966">MAHSAIGRLLRCQTPSTIRRSTNNLTQKRSWSTAAIPSWAATPSPELDRALFRFRDELFIPHALNPEQRKLIYKPKYANKLKENPITVSVGPNDESYHLRPLNKHNLPSKKDARAVISLMHKTGNWSNLVPFLTGLRESGFRFEPQHKEWLVRKALSSNGLGYLSECFKQPHKTGLNLKDASLVQQLFFGLHVLAERNKFEGPGFEKVHRLARIFTRLMEAPEHVVHDLANDPKRKLSVIGVLLELSAARAVDLGGKDDNGEVLAYARRLLAGWRLQRSEIEWGDWVALDHRLQAIVPIYNGMKLALQVNEVASDITISQTLETQLKELGILIAEIKIMAPKRVQRKATIGYAQARRLHQN</sequence>
<dbReference type="Proteomes" id="UP001610432">
    <property type="component" value="Unassembled WGS sequence"/>
</dbReference>
<gene>
    <name evidence="1" type="ORF">BJX67DRAFT_142944</name>
</gene>
<organism evidence="1 2">
    <name type="scientific">Aspergillus lucknowensis</name>
    <dbReference type="NCBI Taxonomy" id="176173"/>
    <lineage>
        <taxon>Eukaryota</taxon>
        <taxon>Fungi</taxon>
        <taxon>Dikarya</taxon>
        <taxon>Ascomycota</taxon>
        <taxon>Pezizomycotina</taxon>
        <taxon>Eurotiomycetes</taxon>
        <taxon>Eurotiomycetidae</taxon>
        <taxon>Eurotiales</taxon>
        <taxon>Aspergillaceae</taxon>
        <taxon>Aspergillus</taxon>
        <taxon>Aspergillus subgen. Nidulantes</taxon>
    </lineage>
</organism>
<proteinExistence type="predicted"/>
<protein>
    <submittedName>
        <fullName evidence="1">Uncharacterized protein</fullName>
    </submittedName>
</protein>